<dbReference type="SUPFAM" id="SSF52266">
    <property type="entry name" value="SGNH hydrolase"/>
    <property type="match status" value="1"/>
</dbReference>
<name>A0AAD2G239_9STRA</name>
<dbReference type="Proteomes" id="UP001295423">
    <property type="component" value="Unassembled WGS sequence"/>
</dbReference>
<keyword evidence="2" id="KW-1185">Reference proteome</keyword>
<dbReference type="CDD" id="cd00229">
    <property type="entry name" value="SGNH_hydrolase"/>
    <property type="match status" value="1"/>
</dbReference>
<proteinExistence type="predicted"/>
<protein>
    <submittedName>
        <fullName evidence="1">Uncharacterized protein</fullName>
    </submittedName>
</protein>
<evidence type="ECO:0000313" key="2">
    <source>
        <dbReference type="Proteomes" id="UP001295423"/>
    </source>
</evidence>
<gene>
    <name evidence="1" type="ORF">CYCCA115_LOCUS18253</name>
</gene>
<organism evidence="1 2">
    <name type="scientific">Cylindrotheca closterium</name>
    <dbReference type="NCBI Taxonomy" id="2856"/>
    <lineage>
        <taxon>Eukaryota</taxon>
        <taxon>Sar</taxon>
        <taxon>Stramenopiles</taxon>
        <taxon>Ochrophyta</taxon>
        <taxon>Bacillariophyta</taxon>
        <taxon>Bacillariophyceae</taxon>
        <taxon>Bacillariophycidae</taxon>
        <taxon>Bacillariales</taxon>
        <taxon>Bacillariaceae</taxon>
        <taxon>Cylindrotheca</taxon>
    </lineage>
</organism>
<evidence type="ECO:0000313" key="1">
    <source>
        <dbReference type="EMBL" id="CAJ1959834.1"/>
    </source>
</evidence>
<reference evidence="1" key="1">
    <citation type="submission" date="2023-08" db="EMBL/GenBank/DDBJ databases">
        <authorList>
            <person name="Audoor S."/>
            <person name="Bilcke G."/>
        </authorList>
    </citation>
    <scope>NUCLEOTIDE SEQUENCE</scope>
</reference>
<comment type="caution">
    <text evidence="1">The sequence shown here is derived from an EMBL/GenBank/DDBJ whole genome shotgun (WGS) entry which is preliminary data.</text>
</comment>
<accession>A0AAD2G239</accession>
<dbReference type="PANTHER" id="PTHR34407:SF1">
    <property type="entry name" value="SGNH HYDROLASE-TYPE ESTERASE DOMAIN-CONTAINING PROTEIN"/>
    <property type="match status" value="1"/>
</dbReference>
<dbReference type="PANTHER" id="PTHR34407">
    <property type="entry name" value="EXPRESSED PROTEIN"/>
    <property type="match status" value="1"/>
</dbReference>
<dbReference type="AlphaFoldDB" id="A0AAD2G239"/>
<dbReference type="EMBL" id="CAKOGP040002025">
    <property type="protein sequence ID" value="CAJ1959834.1"/>
    <property type="molecule type" value="Genomic_DNA"/>
</dbReference>
<sequence length="586" mass="67186">MVLFLPNPLVYNSSITTKNSGIPLNVSQQVSGVSQALHNDSIQKLFELEYQDQSKNQENNVSDPMMVDEKESDRSLWESLWRHYVPADATNGTKEVPIEERQRLWQPLLDSNEATQFAMSDLYAAFPLPQGDTVQRYNEDAYRRLISSILQAQKEGRNFTIVASGGSSTAGGAKPAISQEDRYYSKFAEYLNVLLASNQMQHVPPIIQWVGQGHGFRNSLHTAIFFENFIPADTDLLIWEFSINDVTLSIVDHDLIMTIAKDNFLARLTQVKMMKRPPKVLLIYKWENMFPHDEKTNNVISRAFDAHGTVARKFDFVVGHVHMGSYIDKLKMPECNEYESCPFLADYTHINKLGHLATAFLLLNLMDPRRLDSSSDPNESNLDSANYEWDCGEETEVKRVLKQTMTTSNNFTTEWRPPLGAWTSELPIFNQVTQRSLQTGSRMGKFNLIGKQDPLREDRQRATPLYKCNVNESSSFSLRAPLEPMRNVRLVLLTVRIRPVLNTKGIDFRLNRSNITTKGELVPLRAYIRSSIMDNEWRCGLVVPWGDTVDIYVYIFEEPQQLVHSIELCTPKKFTRRPQVQSLAFW</sequence>